<dbReference type="SUPFAM" id="SSF53901">
    <property type="entry name" value="Thiolase-like"/>
    <property type="match status" value="1"/>
</dbReference>
<dbReference type="InterPro" id="IPR016039">
    <property type="entry name" value="Thiolase-like"/>
</dbReference>
<reference evidence="3 4" key="1">
    <citation type="submission" date="2016-10" db="EMBL/GenBank/DDBJ databases">
        <authorList>
            <person name="de Groot N.N."/>
        </authorList>
    </citation>
    <scope>NUCLEOTIDE SEQUENCE [LARGE SCALE GENOMIC DNA]</scope>
    <source>
        <strain evidence="3 4">DSM 15893</strain>
    </source>
</reference>
<dbReference type="Gene3D" id="3.40.47.10">
    <property type="match status" value="1"/>
</dbReference>
<dbReference type="OrthoDB" id="2636646at2"/>
<evidence type="ECO:0000259" key="2">
    <source>
        <dbReference type="Pfam" id="PF08541"/>
    </source>
</evidence>
<dbReference type="RefSeq" id="WP_074928644.1">
    <property type="nucleotide sequence ID" value="NZ_FOWR01000052.1"/>
</dbReference>
<dbReference type="STRING" id="1121869.SAMN03084138_04436"/>
<dbReference type="GO" id="GO:0016746">
    <property type="term" value="F:acyltransferase activity"/>
    <property type="evidence" value="ECO:0007669"/>
    <property type="project" value="UniProtKB-KW"/>
</dbReference>
<evidence type="ECO:0000313" key="3">
    <source>
        <dbReference type="EMBL" id="SFQ23026.1"/>
    </source>
</evidence>
<dbReference type="GeneID" id="35869903"/>
<name>A0A1I5WU58_9GAMM</name>
<sequence>MFYISRNITADAPRVLNVLDDHDALFLSASSAKVFSQWYGFKELPYYDHTPCTEYYQQALQTYVESDDAKDSGTPKSLADTYDAVVHNHTGALCGVFGERVMLRSSRATLNNDDPKDSNWLPFSSSAAKCATPMQLMKYFERNRALNNILLVTGDIADNVDMRVNPVALSSDTINMVKLSRTPSDISVLSVATLFDGQFSGGIYLESNDGIQEKYNAFYQINVEKVVDRCLKEANLTREDIDVVLPHNVNAQTWKKLAAKLGISIDKVYTKNIARYGHCFGGDLFVNLNDLYNELDSPRTVTCLAVAAGIGASFGATLFGISKGKETE</sequence>
<dbReference type="EMBL" id="FOWR01000052">
    <property type="protein sequence ID" value="SFQ23026.1"/>
    <property type="molecule type" value="Genomic_DNA"/>
</dbReference>
<accession>A0A1I5WU58</accession>
<dbReference type="Proteomes" id="UP000182692">
    <property type="component" value="Unassembled WGS sequence"/>
</dbReference>
<gene>
    <name evidence="3" type="ORF">SAMN03084138_04436</name>
</gene>
<evidence type="ECO:0000256" key="1">
    <source>
        <dbReference type="ARBA" id="ARBA00022679"/>
    </source>
</evidence>
<organism evidence="3 4">
    <name type="scientific">Enterovibrio norvegicus DSM 15893</name>
    <dbReference type="NCBI Taxonomy" id="1121869"/>
    <lineage>
        <taxon>Bacteria</taxon>
        <taxon>Pseudomonadati</taxon>
        <taxon>Pseudomonadota</taxon>
        <taxon>Gammaproteobacteria</taxon>
        <taxon>Vibrionales</taxon>
        <taxon>Vibrionaceae</taxon>
        <taxon>Enterovibrio</taxon>
    </lineage>
</organism>
<proteinExistence type="predicted"/>
<dbReference type="InterPro" id="IPR013747">
    <property type="entry name" value="ACP_syn_III_C"/>
</dbReference>
<dbReference type="AlphaFoldDB" id="A0A1I5WU58"/>
<dbReference type="Pfam" id="PF08541">
    <property type="entry name" value="ACP_syn_III_C"/>
    <property type="match status" value="1"/>
</dbReference>
<keyword evidence="1" id="KW-0808">Transferase</keyword>
<evidence type="ECO:0000313" key="4">
    <source>
        <dbReference type="Proteomes" id="UP000182692"/>
    </source>
</evidence>
<feature type="domain" description="Beta-ketoacyl-[acyl-carrier-protein] synthase III C-terminal" evidence="2">
    <location>
        <begin position="231"/>
        <end position="319"/>
    </location>
</feature>
<protein>
    <submittedName>
        <fullName evidence="3">3-oxoacyl-[acyl-carrier-protein] synthase-3</fullName>
    </submittedName>
</protein>